<dbReference type="InterPro" id="IPR010215">
    <property type="entry name" value="Transcription_antiterm_RfaH"/>
</dbReference>
<dbReference type="SUPFAM" id="SSF82679">
    <property type="entry name" value="N-utilization substance G protein NusG, N-terminal domain"/>
    <property type="match status" value="1"/>
</dbReference>
<dbReference type="CDD" id="cd06091">
    <property type="entry name" value="KOW_NusG"/>
    <property type="match status" value="1"/>
</dbReference>
<dbReference type="AlphaFoldDB" id="A0A1B4XFB9"/>
<keyword evidence="6" id="KW-1185">Reference proteome</keyword>
<dbReference type="PANTHER" id="PTHR30265">
    <property type="entry name" value="RHO-INTERACTING TRANSCRIPTION TERMINATION FACTOR NUSG"/>
    <property type="match status" value="1"/>
</dbReference>
<accession>A0A1B4XFB9</accession>
<dbReference type="InterPro" id="IPR008991">
    <property type="entry name" value="Translation_prot_SH3-like_sf"/>
</dbReference>
<dbReference type="Gene3D" id="3.30.70.940">
    <property type="entry name" value="NusG, N-terminal domain"/>
    <property type="match status" value="1"/>
</dbReference>
<dbReference type="NCBIfam" id="TIGR01955">
    <property type="entry name" value="RfaH"/>
    <property type="match status" value="1"/>
</dbReference>
<dbReference type="GO" id="GO:0006354">
    <property type="term" value="P:DNA-templated transcription elongation"/>
    <property type="evidence" value="ECO:0007669"/>
    <property type="project" value="InterPro"/>
</dbReference>
<dbReference type="KEGG" id="slim:SCL_1192"/>
<dbReference type="GO" id="GO:0005829">
    <property type="term" value="C:cytosol"/>
    <property type="evidence" value="ECO:0007669"/>
    <property type="project" value="TreeGrafter"/>
</dbReference>
<proteinExistence type="predicted"/>
<dbReference type="InterPro" id="IPR043425">
    <property type="entry name" value="NusG-like"/>
</dbReference>
<dbReference type="SMART" id="SM00738">
    <property type="entry name" value="NGN"/>
    <property type="match status" value="1"/>
</dbReference>
<dbReference type="SUPFAM" id="SSF50104">
    <property type="entry name" value="Translation proteins SH3-like domain"/>
    <property type="match status" value="1"/>
</dbReference>
<reference evidence="5 6" key="1">
    <citation type="submission" date="2015-05" db="EMBL/GenBank/DDBJ databases">
        <title>Complete genome sequence of a sulfur-oxidizing gammaproteobacterium strain HA5.</title>
        <authorList>
            <person name="Miura A."/>
            <person name="Kojima H."/>
            <person name="Fukui M."/>
        </authorList>
    </citation>
    <scope>NUCLEOTIDE SEQUENCE [LARGE SCALE GENOMIC DNA]</scope>
    <source>
        <strain evidence="5 6">HA5</strain>
    </source>
</reference>
<dbReference type="EMBL" id="AP014879">
    <property type="protein sequence ID" value="BAV33505.1"/>
    <property type="molecule type" value="Genomic_DNA"/>
</dbReference>
<dbReference type="RefSeq" id="WP_096361868.1">
    <property type="nucleotide sequence ID" value="NZ_AP014879.1"/>
</dbReference>
<dbReference type="InterPro" id="IPR006645">
    <property type="entry name" value="NGN-like_dom"/>
</dbReference>
<dbReference type="FunCoup" id="A0A1B4XFB9">
    <property type="interactions" value="21"/>
</dbReference>
<evidence type="ECO:0000256" key="3">
    <source>
        <dbReference type="ARBA" id="ARBA00023163"/>
    </source>
</evidence>
<evidence type="ECO:0000256" key="1">
    <source>
        <dbReference type="ARBA" id="ARBA00022814"/>
    </source>
</evidence>
<dbReference type="CDD" id="cd09892">
    <property type="entry name" value="NGN_SP_RfaH"/>
    <property type="match status" value="1"/>
</dbReference>
<dbReference type="InParanoid" id="A0A1B4XFB9"/>
<keyword evidence="2" id="KW-0805">Transcription regulation</keyword>
<dbReference type="GO" id="GO:0031564">
    <property type="term" value="P:transcription antitermination"/>
    <property type="evidence" value="ECO:0007669"/>
    <property type="project" value="UniProtKB-KW"/>
</dbReference>
<dbReference type="PANTHER" id="PTHR30265:SF7">
    <property type="entry name" value="TRANSCRIPTION ANTITERMINATION PROTEIN RFAH"/>
    <property type="match status" value="1"/>
</dbReference>
<dbReference type="OrthoDB" id="9790639at2"/>
<protein>
    <submittedName>
        <fullName evidence="5">Transcriptional activator</fullName>
    </submittedName>
</protein>
<feature type="domain" description="NusG-like N-terminal" evidence="4">
    <location>
        <begin position="7"/>
        <end position="106"/>
    </location>
</feature>
<dbReference type="InterPro" id="IPR036735">
    <property type="entry name" value="NGN_dom_sf"/>
</dbReference>
<evidence type="ECO:0000313" key="5">
    <source>
        <dbReference type="EMBL" id="BAV33505.1"/>
    </source>
</evidence>
<evidence type="ECO:0000313" key="6">
    <source>
        <dbReference type="Proteomes" id="UP000243180"/>
    </source>
</evidence>
<sequence length="171" mass="19351">MTNDPAARAWYLVYCKPRQESVARENLARQGYETYLPCMRDVRRRQGKRVSLIAPMFPRYLFIHLNRETDNWAPIRSTLGVVSIVRFGRAAARVPDDLLAMLRSREDAQGIQILPVEEYRPGSRVRITQGGFAGYEGIFQVATGRDRVTVLLDVLGRQARATVDSASIEPA</sequence>
<name>A0A1B4XFB9_9GAMM</name>
<evidence type="ECO:0000256" key="2">
    <source>
        <dbReference type="ARBA" id="ARBA00023015"/>
    </source>
</evidence>
<dbReference type="Pfam" id="PF02357">
    <property type="entry name" value="NusG"/>
    <property type="match status" value="1"/>
</dbReference>
<keyword evidence="1" id="KW-0889">Transcription antitermination</keyword>
<gene>
    <name evidence="5" type="ORF">SCL_1192</name>
</gene>
<evidence type="ECO:0000259" key="4">
    <source>
        <dbReference type="SMART" id="SM00738"/>
    </source>
</evidence>
<dbReference type="Proteomes" id="UP000243180">
    <property type="component" value="Chromosome"/>
</dbReference>
<keyword evidence="3" id="KW-0804">Transcription</keyword>
<organism evidence="5 6">
    <name type="scientific">Sulfuricaulis limicola</name>
    <dbReference type="NCBI Taxonomy" id="1620215"/>
    <lineage>
        <taxon>Bacteria</taxon>
        <taxon>Pseudomonadati</taxon>
        <taxon>Pseudomonadota</taxon>
        <taxon>Gammaproteobacteria</taxon>
        <taxon>Acidiferrobacterales</taxon>
        <taxon>Acidiferrobacteraceae</taxon>
        <taxon>Sulfuricaulis</taxon>
    </lineage>
</organism>